<proteinExistence type="predicted"/>
<dbReference type="RefSeq" id="WP_113606469.1">
    <property type="nucleotide sequence ID" value="NZ_POAF01000001.1"/>
</dbReference>
<evidence type="ECO:0000313" key="1">
    <source>
        <dbReference type="EMBL" id="RBM04228.1"/>
    </source>
</evidence>
<evidence type="ECO:0000313" key="2">
    <source>
        <dbReference type="Proteomes" id="UP000252167"/>
    </source>
</evidence>
<organism evidence="1 2">
    <name type="scientific">Glutamicibacter soli</name>
    <dbReference type="NCBI Taxonomy" id="453836"/>
    <lineage>
        <taxon>Bacteria</taxon>
        <taxon>Bacillati</taxon>
        <taxon>Actinomycetota</taxon>
        <taxon>Actinomycetes</taxon>
        <taxon>Micrococcales</taxon>
        <taxon>Micrococcaceae</taxon>
        <taxon>Glutamicibacter</taxon>
    </lineage>
</organism>
<evidence type="ECO:0008006" key="3">
    <source>
        <dbReference type="Google" id="ProtNLM"/>
    </source>
</evidence>
<protein>
    <recommendedName>
        <fullName evidence="3">Methionine synthase</fullName>
    </recommendedName>
</protein>
<sequence>MPETQDLSAVPARRQDVHVTSFCQFPGTDPLEIHRVIRGELGEPNLAVLPQLPDRGVGADALGRSATMAAELGFDLQPHGWRIGVPDGMDARRARSLLRSDENLLADVAGAEKKRPTRLLVDVLGPWSLAAGLHLASGEKVLSDHGARRDVIEAYAHGVREHLDRITRATGITGFTLQLDEPQLPAALDGTVPTASGYRTLRSIPRSEVRTSYSGFLAVLSGGQDPSPLRVTVNLPTADVSWIERVDLLHQAGIDGWLLDPAAMGHRHWERAAGLVETGAQLFLQLLQPGGRAPGVVQGVKTILRPWRQLGLPLSSLSALTLMPAGSFASSSAAEVVDCLGHLTGYAQALEQTRVDA</sequence>
<name>A0A365YNL1_9MICC</name>
<gene>
    <name evidence="1" type="ORF">C1H84_02790</name>
</gene>
<dbReference type="EMBL" id="POAF01000001">
    <property type="protein sequence ID" value="RBM04228.1"/>
    <property type="molecule type" value="Genomic_DNA"/>
</dbReference>
<reference evidence="1 2" key="1">
    <citation type="submission" date="2018-01" db="EMBL/GenBank/DDBJ databases">
        <title>Glutamicibacter soli strain NHPC-3 Whole genome sequence and assembly.</title>
        <authorList>
            <person name="Choudhury P."/>
            <person name="Gupta D."/>
            <person name="Sengupta K."/>
            <person name="Jawed A."/>
            <person name="Sultana N."/>
            <person name="Saha P."/>
        </authorList>
    </citation>
    <scope>NUCLEOTIDE SEQUENCE [LARGE SCALE GENOMIC DNA]</scope>
    <source>
        <strain evidence="1 2">NHPC-3</strain>
    </source>
</reference>
<dbReference type="InterPro" id="IPR038071">
    <property type="entry name" value="UROD/MetE-like_sf"/>
</dbReference>
<accession>A0A365YNL1</accession>
<comment type="caution">
    <text evidence="1">The sequence shown here is derived from an EMBL/GenBank/DDBJ whole genome shotgun (WGS) entry which is preliminary data.</text>
</comment>
<dbReference type="AlphaFoldDB" id="A0A365YNL1"/>
<dbReference type="Proteomes" id="UP000252167">
    <property type="component" value="Unassembled WGS sequence"/>
</dbReference>
<dbReference type="SUPFAM" id="SSF51726">
    <property type="entry name" value="UROD/MetE-like"/>
    <property type="match status" value="1"/>
</dbReference>
<keyword evidence="2" id="KW-1185">Reference proteome</keyword>